<sequence>MHFAILLLASLSLVLLVTKATPIKRAYFGMDTFAGTSCQTYEEYIQVGNVGANANNFPGPRASFKLIKTDGDCEVILWTGSDYTGSKLVVPVSDLQSDGECFGASNGESFLSFDIHCFS</sequence>
<keyword evidence="3" id="KW-1185">Reference proteome</keyword>
<dbReference type="HOGENOM" id="CLU_2061410_0_0_1"/>
<organism evidence="2 3">
    <name type="scientific">Dacryopinax primogenitus (strain DJM 731)</name>
    <name type="common">Brown rot fungus</name>
    <dbReference type="NCBI Taxonomy" id="1858805"/>
    <lineage>
        <taxon>Eukaryota</taxon>
        <taxon>Fungi</taxon>
        <taxon>Dikarya</taxon>
        <taxon>Basidiomycota</taxon>
        <taxon>Agaricomycotina</taxon>
        <taxon>Dacrymycetes</taxon>
        <taxon>Dacrymycetales</taxon>
        <taxon>Dacrymycetaceae</taxon>
        <taxon>Dacryopinax</taxon>
    </lineage>
</organism>
<accession>M5FT24</accession>
<proteinExistence type="predicted"/>
<dbReference type="AlphaFoldDB" id="M5FT24"/>
<evidence type="ECO:0000256" key="1">
    <source>
        <dbReference type="SAM" id="SignalP"/>
    </source>
</evidence>
<dbReference type="OMA" id="AFQENIH"/>
<evidence type="ECO:0000313" key="3">
    <source>
        <dbReference type="Proteomes" id="UP000030653"/>
    </source>
</evidence>
<evidence type="ECO:0000313" key="2">
    <source>
        <dbReference type="EMBL" id="EJU00691.1"/>
    </source>
</evidence>
<feature type="chain" id="PRO_5004067277" evidence="1">
    <location>
        <begin position="21"/>
        <end position="119"/>
    </location>
</feature>
<gene>
    <name evidence="2" type="ORF">DACRYDRAFT_23068</name>
</gene>
<dbReference type="RefSeq" id="XP_040627588.1">
    <property type="nucleotide sequence ID" value="XM_040773080.1"/>
</dbReference>
<reference evidence="2 3" key="1">
    <citation type="journal article" date="2012" name="Science">
        <title>The Paleozoic origin of enzymatic lignin decomposition reconstructed from 31 fungal genomes.</title>
        <authorList>
            <person name="Floudas D."/>
            <person name="Binder M."/>
            <person name="Riley R."/>
            <person name="Barry K."/>
            <person name="Blanchette R.A."/>
            <person name="Henrissat B."/>
            <person name="Martinez A.T."/>
            <person name="Otillar R."/>
            <person name="Spatafora J.W."/>
            <person name="Yadav J.S."/>
            <person name="Aerts A."/>
            <person name="Benoit I."/>
            <person name="Boyd A."/>
            <person name="Carlson A."/>
            <person name="Copeland A."/>
            <person name="Coutinho P.M."/>
            <person name="de Vries R.P."/>
            <person name="Ferreira P."/>
            <person name="Findley K."/>
            <person name="Foster B."/>
            <person name="Gaskell J."/>
            <person name="Glotzer D."/>
            <person name="Gorecki P."/>
            <person name="Heitman J."/>
            <person name="Hesse C."/>
            <person name="Hori C."/>
            <person name="Igarashi K."/>
            <person name="Jurgens J.A."/>
            <person name="Kallen N."/>
            <person name="Kersten P."/>
            <person name="Kohler A."/>
            <person name="Kuees U."/>
            <person name="Kumar T.K.A."/>
            <person name="Kuo A."/>
            <person name="LaButti K."/>
            <person name="Larrondo L.F."/>
            <person name="Lindquist E."/>
            <person name="Ling A."/>
            <person name="Lombard V."/>
            <person name="Lucas S."/>
            <person name="Lundell T."/>
            <person name="Martin R."/>
            <person name="McLaughlin D.J."/>
            <person name="Morgenstern I."/>
            <person name="Morin E."/>
            <person name="Murat C."/>
            <person name="Nagy L.G."/>
            <person name="Nolan M."/>
            <person name="Ohm R.A."/>
            <person name="Patyshakuliyeva A."/>
            <person name="Rokas A."/>
            <person name="Ruiz-Duenas F.J."/>
            <person name="Sabat G."/>
            <person name="Salamov A."/>
            <person name="Samejima M."/>
            <person name="Schmutz J."/>
            <person name="Slot J.C."/>
            <person name="St John F."/>
            <person name="Stenlid J."/>
            <person name="Sun H."/>
            <person name="Sun S."/>
            <person name="Syed K."/>
            <person name="Tsang A."/>
            <person name="Wiebenga A."/>
            <person name="Young D."/>
            <person name="Pisabarro A."/>
            <person name="Eastwood D.C."/>
            <person name="Martin F."/>
            <person name="Cullen D."/>
            <person name="Grigoriev I.V."/>
            <person name="Hibbett D.S."/>
        </authorList>
    </citation>
    <scope>NUCLEOTIDE SEQUENCE [LARGE SCALE GENOMIC DNA]</scope>
    <source>
        <strain evidence="2 3">DJM-731 SS1</strain>
    </source>
</reference>
<dbReference type="EMBL" id="JH795866">
    <property type="protein sequence ID" value="EJU00691.1"/>
    <property type="molecule type" value="Genomic_DNA"/>
</dbReference>
<keyword evidence="1" id="KW-0732">Signal</keyword>
<name>M5FT24_DACPD</name>
<dbReference type="Proteomes" id="UP000030653">
    <property type="component" value="Unassembled WGS sequence"/>
</dbReference>
<dbReference type="GeneID" id="63688142"/>
<protein>
    <submittedName>
        <fullName evidence="2">Uncharacterized protein</fullName>
    </submittedName>
</protein>
<feature type="signal peptide" evidence="1">
    <location>
        <begin position="1"/>
        <end position="20"/>
    </location>
</feature>
<dbReference type="OrthoDB" id="3660025at2759"/>